<evidence type="ECO:0000259" key="5">
    <source>
        <dbReference type="PROSITE" id="PS50111"/>
    </source>
</evidence>
<dbReference type="PROSITE" id="PS50192">
    <property type="entry name" value="T_SNARE"/>
    <property type="match status" value="1"/>
</dbReference>
<evidence type="ECO:0000313" key="7">
    <source>
        <dbReference type="EMBL" id="RAK20863.1"/>
    </source>
</evidence>
<dbReference type="GO" id="GO:0006935">
    <property type="term" value="P:chemotaxis"/>
    <property type="evidence" value="ECO:0007669"/>
    <property type="project" value="UniProtKB-KW"/>
</dbReference>
<dbReference type="InterPro" id="IPR039379">
    <property type="entry name" value="Protoglobin_sensor_dom"/>
</dbReference>
<evidence type="ECO:0000256" key="4">
    <source>
        <dbReference type="SAM" id="MobiDB-lite"/>
    </source>
</evidence>
<gene>
    <name evidence="7" type="ORF">ATI53_1005112</name>
</gene>
<dbReference type="Pfam" id="PF00015">
    <property type="entry name" value="MCPsignal"/>
    <property type="match status" value="1"/>
</dbReference>
<sequence>MSETQLARFGLNNAELKDLADAGRILVPQLDHVLDAFYDRTRAQPDAALFFKSDDSMNQARNAQKIHWTRMLNGDLNADYFASIERIGRVHAAINLPLELYMSSYAHATSDLLERFLSRVALKMIGPSGRRWRRMAGVLSRAFALDIEQVTTVTFRVWGEEQQIALGHVSDGIDALARGDLSHVVPGPGESNYPLVYDPVRQKLNGATRSLGNIVSTVSHSMTQMQNVVGQVGQSAGELSRRTSSQAASLEETTAAMQMINESVRDSSQKTHETRSFFDNSQREMKESASQVETAADVMTEIRRSSEKIAQIIGLIDDIAFQTNLLALNAGVEAARAGDAGRGFAVVAGEVRTLAANSSEAASQIRTLIQSSSEQVNDGAVLVERARGSLISVVDSFDTMFDVLNSITEGSSEQAKGLDEISQSIGDLDRITQSNAAMVEQTSDAVDTIARVVQDITGQLSQVRYAEQIPGWTVQSESASRSAA</sequence>
<proteinExistence type="inferred from homology"/>
<dbReference type="EMBL" id="QLMG01000005">
    <property type="protein sequence ID" value="RAK20863.1"/>
    <property type="molecule type" value="Genomic_DNA"/>
</dbReference>
<dbReference type="PANTHER" id="PTHR43531">
    <property type="entry name" value="PROTEIN ICFG"/>
    <property type="match status" value="1"/>
</dbReference>
<dbReference type="InterPro" id="IPR044398">
    <property type="entry name" value="Globin-sensor_dom"/>
</dbReference>
<dbReference type="GO" id="GO:0007165">
    <property type="term" value="P:signal transduction"/>
    <property type="evidence" value="ECO:0007669"/>
    <property type="project" value="UniProtKB-KW"/>
</dbReference>
<evidence type="ECO:0000256" key="1">
    <source>
        <dbReference type="ARBA" id="ARBA00022500"/>
    </source>
</evidence>
<dbReference type="PANTHER" id="PTHR43531:SF11">
    <property type="entry name" value="METHYL-ACCEPTING CHEMOTAXIS PROTEIN 3"/>
    <property type="match status" value="1"/>
</dbReference>
<evidence type="ECO:0000313" key="8">
    <source>
        <dbReference type="Proteomes" id="UP000249165"/>
    </source>
</evidence>
<evidence type="ECO:0000259" key="6">
    <source>
        <dbReference type="PROSITE" id="PS50192"/>
    </source>
</evidence>
<dbReference type="GO" id="GO:0019825">
    <property type="term" value="F:oxygen binding"/>
    <property type="evidence" value="ECO:0007669"/>
    <property type="project" value="InterPro"/>
</dbReference>
<dbReference type="GO" id="GO:0016020">
    <property type="term" value="C:membrane"/>
    <property type="evidence" value="ECO:0007669"/>
    <property type="project" value="InterPro"/>
</dbReference>
<feature type="region of interest" description="Disordered" evidence="4">
    <location>
        <begin position="263"/>
        <end position="291"/>
    </location>
</feature>
<feature type="domain" description="Methyl-accepting transducer" evidence="5">
    <location>
        <begin position="221"/>
        <end position="450"/>
    </location>
</feature>
<dbReference type="Gene3D" id="1.10.287.950">
    <property type="entry name" value="Methyl-accepting chemotaxis protein"/>
    <property type="match status" value="1"/>
</dbReference>
<name>A0A327YIP1_9RHOB</name>
<dbReference type="PRINTS" id="PR00260">
    <property type="entry name" value="CHEMTRNSDUCR"/>
</dbReference>
<reference evidence="7 8" key="1">
    <citation type="submission" date="2018-06" db="EMBL/GenBank/DDBJ databases">
        <title>Genomic Encyclopedia of Archaeal and Bacterial Type Strains, Phase II (KMG-II): from individual species to whole genera.</title>
        <authorList>
            <person name="Goeker M."/>
        </authorList>
    </citation>
    <scope>NUCLEOTIDE SEQUENCE [LARGE SCALE GENOMIC DNA]</scope>
    <source>
        <strain evidence="7 8">DSM 22011</strain>
    </source>
</reference>
<dbReference type="Proteomes" id="UP000249165">
    <property type="component" value="Unassembled WGS sequence"/>
</dbReference>
<dbReference type="InterPro" id="IPR004089">
    <property type="entry name" value="MCPsignal_dom"/>
</dbReference>
<dbReference type="RefSeq" id="WP_240778546.1">
    <property type="nucleotide sequence ID" value="NZ_LIQE01000006.1"/>
</dbReference>
<dbReference type="CDD" id="cd01068">
    <property type="entry name" value="globin_sensor"/>
    <property type="match status" value="1"/>
</dbReference>
<keyword evidence="1" id="KW-0145">Chemotaxis</keyword>
<organism evidence="7 8">
    <name type="scientific">Salipiger aestuarii</name>
    <dbReference type="NCBI Taxonomy" id="568098"/>
    <lineage>
        <taxon>Bacteria</taxon>
        <taxon>Pseudomonadati</taxon>
        <taxon>Pseudomonadota</taxon>
        <taxon>Alphaproteobacteria</taxon>
        <taxon>Rhodobacterales</taxon>
        <taxon>Roseobacteraceae</taxon>
        <taxon>Salipiger</taxon>
    </lineage>
</organism>
<dbReference type="InterPro" id="IPR051310">
    <property type="entry name" value="MCP_chemotaxis"/>
</dbReference>
<evidence type="ECO:0000256" key="2">
    <source>
        <dbReference type="ARBA" id="ARBA00029447"/>
    </source>
</evidence>
<dbReference type="PROSITE" id="PS50111">
    <property type="entry name" value="CHEMOTAXIS_TRANSDUC_2"/>
    <property type="match status" value="1"/>
</dbReference>
<protein>
    <submittedName>
        <fullName evidence="7">Methyl-accepting chemotaxis protein</fullName>
    </submittedName>
</protein>
<evidence type="ECO:0000256" key="3">
    <source>
        <dbReference type="PROSITE-ProRule" id="PRU00284"/>
    </source>
</evidence>
<dbReference type="Pfam" id="PF11563">
    <property type="entry name" value="Protoglobin"/>
    <property type="match status" value="1"/>
</dbReference>
<feature type="compositionally biased region" description="Basic and acidic residues" evidence="4">
    <location>
        <begin position="263"/>
        <end position="287"/>
    </location>
</feature>
<dbReference type="InterPro" id="IPR012292">
    <property type="entry name" value="Globin/Proto"/>
</dbReference>
<dbReference type="InterPro" id="IPR000727">
    <property type="entry name" value="T_SNARE_dom"/>
</dbReference>
<dbReference type="InterPro" id="IPR009050">
    <property type="entry name" value="Globin-like_sf"/>
</dbReference>
<dbReference type="InterPro" id="IPR004090">
    <property type="entry name" value="Chemotax_Me-accpt_rcpt"/>
</dbReference>
<comment type="caution">
    <text evidence="7">The sequence shown here is derived from an EMBL/GenBank/DDBJ whole genome shotgun (WGS) entry which is preliminary data.</text>
</comment>
<comment type="similarity">
    <text evidence="2">Belongs to the methyl-accepting chemotaxis (MCP) protein family.</text>
</comment>
<dbReference type="SUPFAM" id="SSF58104">
    <property type="entry name" value="Methyl-accepting chemotaxis protein (MCP) signaling domain"/>
    <property type="match status" value="1"/>
</dbReference>
<dbReference type="SMART" id="SM00283">
    <property type="entry name" value="MA"/>
    <property type="match status" value="1"/>
</dbReference>
<dbReference type="CDD" id="cd11386">
    <property type="entry name" value="MCP_signal"/>
    <property type="match status" value="1"/>
</dbReference>
<dbReference type="GO" id="GO:0004888">
    <property type="term" value="F:transmembrane signaling receptor activity"/>
    <property type="evidence" value="ECO:0007669"/>
    <property type="project" value="InterPro"/>
</dbReference>
<dbReference type="SUPFAM" id="SSF46458">
    <property type="entry name" value="Globin-like"/>
    <property type="match status" value="1"/>
</dbReference>
<feature type="domain" description="T-SNARE coiled-coil homology" evidence="6">
    <location>
        <begin position="408"/>
        <end position="461"/>
    </location>
</feature>
<keyword evidence="3" id="KW-0807">Transducer</keyword>
<accession>A0A327YIP1</accession>
<dbReference type="GO" id="GO:0020037">
    <property type="term" value="F:heme binding"/>
    <property type="evidence" value="ECO:0007669"/>
    <property type="project" value="InterPro"/>
</dbReference>
<dbReference type="Gene3D" id="1.10.490.10">
    <property type="entry name" value="Globins"/>
    <property type="match status" value="1"/>
</dbReference>
<dbReference type="AlphaFoldDB" id="A0A327YIP1"/>
<keyword evidence="8" id="KW-1185">Reference proteome</keyword>